<proteinExistence type="predicted"/>
<evidence type="ECO:0000259" key="1">
    <source>
        <dbReference type="Pfam" id="PF24626"/>
    </source>
</evidence>
<keyword evidence="2" id="KW-0695">RNA-directed DNA polymerase</keyword>
<dbReference type="SUPFAM" id="SSF56672">
    <property type="entry name" value="DNA/RNA polymerases"/>
    <property type="match status" value="1"/>
</dbReference>
<reference evidence="2" key="2">
    <citation type="submission" date="2022-01" db="EMBL/GenBank/DDBJ databases">
        <authorList>
            <person name="Yamashiro T."/>
            <person name="Shiraishi A."/>
            <person name="Satake H."/>
            <person name="Nakayama K."/>
        </authorList>
    </citation>
    <scope>NUCLEOTIDE SEQUENCE</scope>
</reference>
<reference evidence="2" key="1">
    <citation type="journal article" date="2022" name="Int. J. Mol. Sci.">
        <title>Draft Genome of Tanacetum Coccineum: Genomic Comparison of Closely Related Tanacetum-Family Plants.</title>
        <authorList>
            <person name="Yamashiro T."/>
            <person name="Shiraishi A."/>
            <person name="Nakayama K."/>
            <person name="Satake H."/>
        </authorList>
    </citation>
    <scope>NUCLEOTIDE SEQUENCE</scope>
</reference>
<keyword evidence="2" id="KW-0808">Transferase</keyword>
<evidence type="ECO:0000313" key="2">
    <source>
        <dbReference type="EMBL" id="GJT14629.1"/>
    </source>
</evidence>
<dbReference type="Proteomes" id="UP001151760">
    <property type="component" value="Unassembled WGS sequence"/>
</dbReference>
<comment type="caution">
    <text evidence="2">The sequence shown here is derived from an EMBL/GenBank/DDBJ whole genome shotgun (WGS) entry which is preliminary data.</text>
</comment>
<keyword evidence="3" id="KW-1185">Reference proteome</keyword>
<dbReference type="InterPro" id="IPR043502">
    <property type="entry name" value="DNA/RNA_pol_sf"/>
</dbReference>
<gene>
    <name evidence="2" type="ORF">Tco_0861671</name>
</gene>
<dbReference type="InterPro" id="IPR056924">
    <property type="entry name" value="SH3_Tf2-1"/>
</dbReference>
<dbReference type="PANTHER" id="PTHR45835:SF99">
    <property type="entry name" value="CHROMO DOMAIN-CONTAINING PROTEIN-RELATED"/>
    <property type="match status" value="1"/>
</dbReference>
<organism evidence="2 3">
    <name type="scientific">Tanacetum coccineum</name>
    <dbReference type="NCBI Taxonomy" id="301880"/>
    <lineage>
        <taxon>Eukaryota</taxon>
        <taxon>Viridiplantae</taxon>
        <taxon>Streptophyta</taxon>
        <taxon>Embryophyta</taxon>
        <taxon>Tracheophyta</taxon>
        <taxon>Spermatophyta</taxon>
        <taxon>Magnoliopsida</taxon>
        <taxon>eudicotyledons</taxon>
        <taxon>Gunneridae</taxon>
        <taxon>Pentapetalae</taxon>
        <taxon>asterids</taxon>
        <taxon>campanulids</taxon>
        <taxon>Asterales</taxon>
        <taxon>Asteraceae</taxon>
        <taxon>Asteroideae</taxon>
        <taxon>Anthemideae</taxon>
        <taxon>Anthemidinae</taxon>
        <taxon>Tanacetum</taxon>
    </lineage>
</organism>
<dbReference type="Gene3D" id="3.30.70.270">
    <property type="match status" value="1"/>
</dbReference>
<accession>A0ABQ5BK65</accession>
<dbReference type="SUPFAM" id="SSF53098">
    <property type="entry name" value="Ribonuclease H-like"/>
    <property type="match status" value="1"/>
</dbReference>
<dbReference type="Gene3D" id="3.30.420.10">
    <property type="entry name" value="Ribonuclease H-like superfamily/Ribonuclease H"/>
    <property type="match status" value="1"/>
</dbReference>
<dbReference type="EMBL" id="BQNB010013329">
    <property type="protein sequence ID" value="GJT14629.1"/>
    <property type="molecule type" value="Genomic_DNA"/>
</dbReference>
<dbReference type="Pfam" id="PF24626">
    <property type="entry name" value="SH3_Tf2-1"/>
    <property type="match status" value="1"/>
</dbReference>
<dbReference type="GO" id="GO:0003964">
    <property type="term" value="F:RNA-directed DNA polymerase activity"/>
    <property type="evidence" value="ECO:0007669"/>
    <property type="project" value="UniProtKB-KW"/>
</dbReference>
<feature type="domain" description="Tf2-1-like SH3-like" evidence="1">
    <location>
        <begin position="326"/>
        <end position="390"/>
    </location>
</feature>
<dbReference type="InterPro" id="IPR043128">
    <property type="entry name" value="Rev_trsase/Diguanyl_cyclase"/>
</dbReference>
<evidence type="ECO:0000313" key="3">
    <source>
        <dbReference type="Proteomes" id="UP001151760"/>
    </source>
</evidence>
<dbReference type="PANTHER" id="PTHR45835">
    <property type="entry name" value="YALI0A06105P"/>
    <property type="match status" value="1"/>
</dbReference>
<keyword evidence="2" id="KW-0548">Nucleotidyltransferase</keyword>
<sequence>MLSDRATRKAMLENNHCVTSACSTTLACVQERLEIANGWVIKLDIDISRVIVPFEIQKRVNEYQKEKALRGSSVRKQEHEEHHNLTLEMLKKEQLVFTWIPPKSNLLKKGASPKTATEIHHFLDFAGYYQRFIEGFPKIAKSIAKLTQRKVKAEHQKPSGWLVQPEIPQWKWDNITMDFVTKLPKTQRGNDTIWVIVDRLTKSAIISPMRETYSMEKLARMYLKEKALGTSLDMSTAYHPQTNGQSERTIQNLEDMLRAYVIDFGNGWVKHLPLVEFSYNNSYHASIKVQETTEKIVQIKQRIQAARDRQKSYADVRRKPLEFQVGDRVMLKVSPWKGVVHFGKRGKLNPRYIGPFKVLAKVGTVAYRLELPQQLSRVHSTFHVSNLNKCLSDEPLAIPLDEIHIDDKLRFVEEPVEIMDREVKRLKRSRIPIIKVRWNSRRGPEFTWEREDQFREKYPHLFAKTAPPTSAAS</sequence>
<dbReference type="PROSITE" id="PS51257">
    <property type="entry name" value="PROKAR_LIPOPROTEIN"/>
    <property type="match status" value="1"/>
</dbReference>
<name>A0ABQ5BK65_9ASTR</name>
<protein>
    <submittedName>
        <fullName evidence="2">Reverse transcriptase domain-containing protein</fullName>
    </submittedName>
</protein>
<dbReference type="InterPro" id="IPR036397">
    <property type="entry name" value="RNaseH_sf"/>
</dbReference>
<dbReference type="InterPro" id="IPR012337">
    <property type="entry name" value="RNaseH-like_sf"/>
</dbReference>